<accession>A0A484MCM4</accession>
<keyword evidence="2" id="KW-0805">Transcription regulation</keyword>
<gene>
    <name evidence="8" type="ORF">CCAM_LOCUS28417</name>
</gene>
<dbReference type="InterPro" id="IPR044607">
    <property type="entry name" value="RKD-like"/>
</dbReference>
<proteinExistence type="predicted"/>
<dbReference type="Proteomes" id="UP000595140">
    <property type="component" value="Unassembled WGS sequence"/>
</dbReference>
<dbReference type="OrthoDB" id="6270329at2759"/>
<dbReference type="AlphaFoldDB" id="A0A484MCM4"/>
<protein>
    <recommendedName>
        <fullName evidence="7">RWP-RK domain-containing protein</fullName>
    </recommendedName>
</protein>
<evidence type="ECO:0000256" key="2">
    <source>
        <dbReference type="ARBA" id="ARBA00023015"/>
    </source>
</evidence>
<dbReference type="GO" id="GO:0003677">
    <property type="term" value="F:DNA binding"/>
    <property type="evidence" value="ECO:0007669"/>
    <property type="project" value="UniProtKB-KW"/>
</dbReference>
<organism evidence="8 9">
    <name type="scientific">Cuscuta campestris</name>
    <dbReference type="NCBI Taxonomy" id="132261"/>
    <lineage>
        <taxon>Eukaryota</taxon>
        <taxon>Viridiplantae</taxon>
        <taxon>Streptophyta</taxon>
        <taxon>Embryophyta</taxon>
        <taxon>Tracheophyta</taxon>
        <taxon>Spermatophyta</taxon>
        <taxon>Magnoliopsida</taxon>
        <taxon>eudicotyledons</taxon>
        <taxon>Gunneridae</taxon>
        <taxon>Pentapetalae</taxon>
        <taxon>asterids</taxon>
        <taxon>lamiids</taxon>
        <taxon>Solanales</taxon>
        <taxon>Convolvulaceae</taxon>
        <taxon>Cuscuteae</taxon>
        <taxon>Cuscuta</taxon>
        <taxon>Cuscuta subgen. Grammica</taxon>
        <taxon>Cuscuta sect. Cleistogrammica</taxon>
    </lineage>
</organism>
<dbReference type="GO" id="GO:0003700">
    <property type="term" value="F:DNA-binding transcription factor activity"/>
    <property type="evidence" value="ECO:0007669"/>
    <property type="project" value="InterPro"/>
</dbReference>
<evidence type="ECO:0000313" key="9">
    <source>
        <dbReference type="Proteomes" id="UP000595140"/>
    </source>
</evidence>
<name>A0A484MCM4_9ASTE</name>
<dbReference type="PANTHER" id="PTHR46373">
    <property type="entry name" value="PROTEIN RKD4"/>
    <property type="match status" value="1"/>
</dbReference>
<keyword evidence="9" id="KW-1185">Reference proteome</keyword>
<evidence type="ECO:0000313" key="8">
    <source>
        <dbReference type="EMBL" id="VFQ86641.1"/>
    </source>
</evidence>
<dbReference type="Pfam" id="PF02042">
    <property type="entry name" value="RWP-RK"/>
    <property type="match status" value="1"/>
</dbReference>
<dbReference type="PANTHER" id="PTHR46373:SF2">
    <property type="entry name" value="RWP-RK DOMAIN-CONTAINING PROTEIN"/>
    <property type="match status" value="1"/>
</dbReference>
<keyword evidence="5" id="KW-0804">Transcription</keyword>
<keyword evidence="6" id="KW-0539">Nucleus</keyword>
<evidence type="ECO:0000259" key="7">
    <source>
        <dbReference type="PROSITE" id="PS51519"/>
    </source>
</evidence>
<sequence length="239" mass="27378">MGSLSHSLDNYWPADFEVIPNPEVINYDNNPPPFFQDDDHLSLYFCEDYFGWPGIETFLNDPMLSSSSMPSSYFLDWEDEHKETNAIVAAAGSCDGVEKRSAAAASKKPRSRHHLRGGSKAQTLSRETISKYFNVPISKAAKEMKVGLTHLKRRCRTLGIRRWPHRKLASLQTLIHNVQELVGKGEAAGKEEAAVEVLEMEKKKMEENPDMELDETTKRLRQACFKANYRRRRLLQEFD</sequence>
<evidence type="ECO:0000256" key="5">
    <source>
        <dbReference type="ARBA" id="ARBA00023163"/>
    </source>
</evidence>
<evidence type="ECO:0000256" key="6">
    <source>
        <dbReference type="ARBA" id="ARBA00023242"/>
    </source>
</evidence>
<reference evidence="8 9" key="1">
    <citation type="submission" date="2018-04" db="EMBL/GenBank/DDBJ databases">
        <authorList>
            <person name="Vogel A."/>
        </authorList>
    </citation>
    <scope>NUCLEOTIDE SEQUENCE [LARGE SCALE GENOMIC DNA]</scope>
</reference>
<evidence type="ECO:0000256" key="1">
    <source>
        <dbReference type="ARBA" id="ARBA00004049"/>
    </source>
</evidence>
<keyword evidence="4" id="KW-0238">DNA-binding</keyword>
<evidence type="ECO:0000256" key="3">
    <source>
        <dbReference type="ARBA" id="ARBA00023054"/>
    </source>
</evidence>
<feature type="domain" description="RWP-RK" evidence="7">
    <location>
        <begin position="101"/>
        <end position="193"/>
    </location>
</feature>
<keyword evidence="3" id="KW-0175">Coiled coil</keyword>
<dbReference type="InterPro" id="IPR003035">
    <property type="entry name" value="RWP-RK_dom"/>
</dbReference>
<dbReference type="PROSITE" id="PS51519">
    <property type="entry name" value="RWP_RK"/>
    <property type="match status" value="1"/>
</dbReference>
<dbReference type="EMBL" id="OOIL02003256">
    <property type="protein sequence ID" value="VFQ86641.1"/>
    <property type="molecule type" value="Genomic_DNA"/>
</dbReference>
<comment type="function">
    <text evidence="1">Putative transcription factor.</text>
</comment>
<evidence type="ECO:0000256" key="4">
    <source>
        <dbReference type="ARBA" id="ARBA00023125"/>
    </source>
</evidence>